<protein>
    <recommendedName>
        <fullName evidence="10">3-hydroxyacyl-[acyl-carrier-protein] dehydratase FabZ</fullName>
        <ecNumber evidence="10">4.2.1.59</ecNumber>
    </recommendedName>
    <alternativeName>
        <fullName evidence="10">(3R)-hydroxymyristoyl-[acyl-carrier-protein] dehydratase</fullName>
        <shortName evidence="10">(3R)-hydroxymyristoyl-ACP dehydrase</shortName>
    </alternativeName>
    <alternativeName>
        <fullName evidence="10">Beta-hydroxyacyl-ACP dehydratase</fullName>
    </alternativeName>
</protein>
<dbReference type="InterPro" id="IPR010084">
    <property type="entry name" value="FabZ"/>
</dbReference>
<evidence type="ECO:0000256" key="10">
    <source>
        <dbReference type="HAMAP-Rule" id="MF_00406"/>
    </source>
</evidence>
<dbReference type="RefSeq" id="WP_019034737.1">
    <property type="nucleotide sequence ID" value="NZ_JASOSY010000004.1"/>
</dbReference>
<sequence>MKYEIEEILKILPHKYPFVLIDKIIDGEEGKWALGVKNLTYNEEFFQGHFPDRPIMPGVLIIEACAQTGAIAILSANKNKLAVFTSIKNAKFKSQLKPGDTAYIKTQLVKEKLNIGIAKSQVKVEDKIVATCEFSFALIDK</sequence>
<evidence type="ECO:0000256" key="9">
    <source>
        <dbReference type="ARBA" id="ARBA00025049"/>
    </source>
</evidence>
<dbReference type="AlphaFoldDB" id="A0A379C2U5"/>
<dbReference type="EC" id="4.2.1.59" evidence="10"/>
<dbReference type="SUPFAM" id="SSF54637">
    <property type="entry name" value="Thioesterase/thiol ester dehydrase-isomerase"/>
    <property type="match status" value="1"/>
</dbReference>
<dbReference type="GO" id="GO:0009245">
    <property type="term" value="P:lipid A biosynthetic process"/>
    <property type="evidence" value="ECO:0007669"/>
    <property type="project" value="UniProtKB-UniRule"/>
</dbReference>
<dbReference type="GO" id="GO:0019171">
    <property type="term" value="F:(3R)-hydroxyacyl-[acyl-carrier-protein] dehydratase activity"/>
    <property type="evidence" value="ECO:0007669"/>
    <property type="project" value="UniProtKB-EC"/>
</dbReference>
<dbReference type="Pfam" id="PF07977">
    <property type="entry name" value="FabA"/>
    <property type="match status" value="1"/>
</dbReference>
<dbReference type="OrthoDB" id="9772788at2"/>
<dbReference type="NCBIfam" id="NF000582">
    <property type="entry name" value="PRK00006.1"/>
    <property type="match status" value="1"/>
</dbReference>
<dbReference type="EMBL" id="UGSZ01000001">
    <property type="protein sequence ID" value="SUB56590.1"/>
    <property type="molecule type" value="Genomic_DNA"/>
</dbReference>
<evidence type="ECO:0000256" key="7">
    <source>
        <dbReference type="ARBA" id="ARBA00023098"/>
    </source>
</evidence>
<dbReference type="FunFam" id="3.10.129.10:FF:000001">
    <property type="entry name" value="3-hydroxyacyl-[acyl-carrier-protein] dehydratase FabZ"/>
    <property type="match status" value="1"/>
</dbReference>
<dbReference type="HAMAP" id="MF_00406">
    <property type="entry name" value="FabZ"/>
    <property type="match status" value="1"/>
</dbReference>
<organism evidence="11 12">
    <name type="scientific">Peptoniphilus lacrimalis</name>
    <dbReference type="NCBI Taxonomy" id="33031"/>
    <lineage>
        <taxon>Bacteria</taxon>
        <taxon>Bacillati</taxon>
        <taxon>Bacillota</taxon>
        <taxon>Tissierellia</taxon>
        <taxon>Tissierellales</taxon>
        <taxon>Peptoniphilaceae</taxon>
        <taxon>Peptoniphilus</taxon>
    </lineage>
</organism>
<keyword evidence="5 10" id="KW-0444">Lipid biosynthesis</keyword>
<dbReference type="InterPro" id="IPR013114">
    <property type="entry name" value="FabA_FabZ"/>
</dbReference>
<dbReference type="Gene3D" id="3.10.129.10">
    <property type="entry name" value="Hotdog Thioesterase"/>
    <property type="match status" value="1"/>
</dbReference>
<dbReference type="InterPro" id="IPR029069">
    <property type="entry name" value="HotDog_dom_sf"/>
</dbReference>
<proteinExistence type="inferred from homology"/>
<dbReference type="STRING" id="1122949.GCA_000378725_00931"/>
<keyword evidence="8 10" id="KW-0456">Lyase</keyword>
<evidence type="ECO:0000256" key="3">
    <source>
        <dbReference type="ARBA" id="ARBA00009174"/>
    </source>
</evidence>
<evidence type="ECO:0000256" key="6">
    <source>
        <dbReference type="ARBA" id="ARBA00022556"/>
    </source>
</evidence>
<evidence type="ECO:0000256" key="1">
    <source>
        <dbReference type="ARBA" id="ARBA00001055"/>
    </source>
</evidence>
<evidence type="ECO:0000256" key="2">
    <source>
        <dbReference type="ARBA" id="ARBA00004496"/>
    </source>
</evidence>
<evidence type="ECO:0000256" key="5">
    <source>
        <dbReference type="ARBA" id="ARBA00022516"/>
    </source>
</evidence>
<evidence type="ECO:0000313" key="12">
    <source>
        <dbReference type="Proteomes" id="UP000255517"/>
    </source>
</evidence>
<comment type="subcellular location">
    <subcellularLocation>
        <location evidence="2 10">Cytoplasm</location>
    </subcellularLocation>
</comment>
<feature type="active site" evidence="10">
    <location>
        <position position="49"/>
    </location>
</feature>
<keyword evidence="4 10" id="KW-0963">Cytoplasm</keyword>
<dbReference type="GO" id="GO:0005737">
    <property type="term" value="C:cytoplasm"/>
    <property type="evidence" value="ECO:0007669"/>
    <property type="project" value="UniProtKB-SubCell"/>
</dbReference>
<accession>A0A379C2U5</accession>
<reference evidence="11 12" key="1">
    <citation type="submission" date="2018-06" db="EMBL/GenBank/DDBJ databases">
        <authorList>
            <consortium name="Pathogen Informatics"/>
            <person name="Doyle S."/>
        </authorList>
    </citation>
    <scope>NUCLEOTIDE SEQUENCE [LARGE SCALE GENOMIC DNA]</scope>
    <source>
        <strain evidence="11 12">NCTC13149</strain>
    </source>
</reference>
<dbReference type="GO" id="GO:0006633">
    <property type="term" value="P:fatty acid biosynthetic process"/>
    <property type="evidence" value="ECO:0007669"/>
    <property type="project" value="UniProtKB-UniRule"/>
</dbReference>
<keyword evidence="6 10" id="KW-0441">Lipid A biosynthesis</keyword>
<keyword evidence="7 10" id="KW-0443">Lipid metabolism</keyword>
<evidence type="ECO:0000256" key="8">
    <source>
        <dbReference type="ARBA" id="ARBA00023239"/>
    </source>
</evidence>
<dbReference type="CDD" id="cd01288">
    <property type="entry name" value="FabZ"/>
    <property type="match status" value="1"/>
</dbReference>
<dbReference type="GO" id="GO:0016020">
    <property type="term" value="C:membrane"/>
    <property type="evidence" value="ECO:0007669"/>
    <property type="project" value="GOC"/>
</dbReference>
<dbReference type="Proteomes" id="UP000255517">
    <property type="component" value="Unassembled WGS sequence"/>
</dbReference>
<comment type="function">
    <text evidence="9 10">Involved in unsaturated fatty acids biosynthesis. Catalyzes the dehydration of short chain beta-hydroxyacyl-ACPs and long chain saturated and unsaturated beta-hydroxyacyl-ACPs.</text>
</comment>
<name>A0A379C2U5_9FIRM</name>
<evidence type="ECO:0000313" key="11">
    <source>
        <dbReference type="EMBL" id="SUB56590.1"/>
    </source>
</evidence>
<dbReference type="PANTHER" id="PTHR30272">
    <property type="entry name" value="3-HYDROXYACYL-[ACYL-CARRIER-PROTEIN] DEHYDRATASE"/>
    <property type="match status" value="1"/>
</dbReference>
<comment type="catalytic activity">
    <reaction evidence="1 10">
        <text>a (3R)-hydroxyacyl-[ACP] = a (2E)-enoyl-[ACP] + H2O</text>
        <dbReference type="Rhea" id="RHEA:13097"/>
        <dbReference type="Rhea" id="RHEA-COMP:9925"/>
        <dbReference type="Rhea" id="RHEA-COMP:9945"/>
        <dbReference type="ChEBI" id="CHEBI:15377"/>
        <dbReference type="ChEBI" id="CHEBI:78784"/>
        <dbReference type="ChEBI" id="CHEBI:78827"/>
        <dbReference type="EC" id="4.2.1.59"/>
    </reaction>
</comment>
<dbReference type="PANTHER" id="PTHR30272:SF1">
    <property type="entry name" value="3-HYDROXYACYL-[ACYL-CARRIER-PROTEIN] DEHYDRATASE"/>
    <property type="match status" value="1"/>
</dbReference>
<comment type="similarity">
    <text evidence="3 10">Belongs to the thioester dehydratase family. FabZ subfamily.</text>
</comment>
<evidence type="ECO:0000256" key="4">
    <source>
        <dbReference type="ARBA" id="ARBA00022490"/>
    </source>
</evidence>
<gene>
    <name evidence="10 11" type="primary">fabZ</name>
    <name evidence="11" type="ORF">NCTC13149_00362</name>
</gene>